<dbReference type="PANTHER" id="PTHR35631:SF6">
    <property type="entry name" value="SECRETED PROTEIN"/>
    <property type="match status" value="1"/>
</dbReference>
<name>A0A6N2N4D4_SALVM</name>
<reference evidence="2" key="1">
    <citation type="submission" date="2019-03" db="EMBL/GenBank/DDBJ databases">
        <authorList>
            <person name="Mank J."/>
            <person name="Almeida P."/>
        </authorList>
    </citation>
    <scope>NUCLEOTIDE SEQUENCE</scope>
    <source>
        <strain evidence="2">78183</strain>
    </source>
</reference>
<gene>
    <name evidence="2" type="ORF">SVIM_LOCUS461133</name>
</gene>
<proteinExistence type="predicted"/>
<feature type="chain" id="PRO_5026766536" evidence="1">
    <location>
        <begin position="35"/>
        <end position="173"/>
    </location>
</feature>
<dbReference type="EMBL" id="CAADRP010002118">
    <property type="protein sequence ID" value="VFU61580.1"/>
    <property type="molecule type" value="Genomic_DNA"/>
</dbReference>
<dbReference type="PANTHER" id="PTHR35631">
    <property type="entry name" value="OS08G0114150 PROTEIN"/>
    <property type="match status" value="1"/>
</dbReference>
<dbReference type="AlphaFoldDB" id="A0A6N2N4D4"/>
<protein>
    <submittedName>
        <fullName evidence="2">Uncharacterized protein</fullName>
    </submittedName>
</protein>
<keyword evidence="1" id="KW-0732">Signal</keyword>
<accession>A0A6N2N4D4</accession>
<organism evidence="2">
    <name type="scientific">Salix viminalis</name>
    <name type="common">Common osier</name>
    <name type="synonym">Basket willow</name>
    <dbReference type="NCBI Taxonomy" id="40686"/>
    <lineage>
        <taxon>Eukaryota</taxon>
        <taxon>Viridiplantae</taxon>
        <taxon>Streptophyta</taxon>
        <taxon>Embryophyta</taxon>
        <taxon>Tracheophyta</taxon>
        <taxon>Spermatophyta</taxon>
        <taxon>Magnoliopsida</taxon>
        <taxon>eudicotyledons</taxon>
        <taxon>Gunneridae</taxon>
        <taxon>Pentapetalae</taxon>
        <taxon>rosids</taxon>
        <taxon>fabids</taxon>
        <taxon>Malpighiales</taxon>
        <taxon>Salicaceae</taxon>
        <taxon>Saliceae</taxon>
        <taxon>Salix</taxon>
    </lineage>
</organism>
<evidence type="ECO:0000256" key="1">
    <source>
        <dbReference type="SAM" id="SignalP"/>
    </source>
</evidence>
<feature type="signal peptide" evidence="1">
    <location>
        <begin position="1"/>
        <end position="34"/>
    </location>
</feature>
<evidence type="ECO:0000313" key="2">
    <source>
        <dbReference type="EMBL" id="VFU61580.1"/>
    </source>
</evidence>
<sequence>MKLTSHRSSIPFSAFWLRSSVVSVLISLISDTWANGSYDIKFIFRGGVSITVACCWGSQPSPLRCTTALAWRAPPPILVPIWWVLLASSRSGNFDRYKDLLDDVYTDVSSVLKSCGDVCAIVYCLERTTCDGLSAHLSKNGISSAVVSDGVFPFHTVFFQLVRCVLSDALRIA</sequence>